<dbReference type="Proteomes" id="UP001529510">
    <property type="component" value="Unassembled WGS sequence"/>
</dbReference>
<dbReference type="EMBL" id="JAMKFB020000014">
    <property type="protein sequence ID" value="KAL0175843.1"/>
    <property type="molecule type" value="Genomic_DNA"/>
</dbReference>
<evidence type="ECO:0000313" key="2">
    <source>
        <dbReference type="EMBL" id="KAL0175843.1"/>
    </source>
</evidence>
<dbReference type="AlphaFoldDB" id="A0ABD0PP67"/>
<gene>
    <name evidence="2" type="ORF">M9458_028173</name>
</gene>
<accession>A0ABD0PP67</accession>
<comment type="caution">
    <text evidence="2">The sequence shown here is derived from an EMBL/GenBank/DDBJ whole genome shotgun (WGS) entry which is preliminary data.</text>
</comment>
<evidence type="ECO:0000256" key="1">
    <source>
        <dbReference type="SAM" id="MobiDB-lite"/>
    </source>
</evidence>
<sequence length="93" mass="9845">GDDEKPGSTFATPPPRAMSPTGQQPPPSSSAAPHLLLQRLQELSPNSAGCEIIPLLDEYLRGNVCKDLENVKGGASGLQHFQCILSHACDSLH</sequence>
<organism evidence="2 3">
    <name type="scientific">Cirrhinus mrigala</name>
    <name type="common">Mrigala</name>
    <dbReference type="NCBI Taxonomy" id="683832"/>
    <lineage>
        <taxon>Eukaryota</taxon>
        <taxon>Metazoa</taxon>
        <taxon>Chordata</taxon>
        <taxon>Craniata</taxon>
        <taxon>Vertebrata</taxon>
        <taxon>Euteleostomi</taxon>
        <taxon>Actinopterygii</taxon>
        <taxon>Neopterygii</taxon>
        <taxon>Teleostei</taxon>
        <taxon>Ostariophysi</taxon>
        <taxon>Cypriniformes</taxon>
        <taxon>Cyprinidae</taxon>
        <taxon>Labeoninae</taxon>
        <taxon>Labeonini</taxon>
        <taxon>Cirrhinus</taxon>
    </lineage>
</organism>
<feature type="non-terminal residue" evidence="2">
    <location>
        <position position="1"/>
    </location>
</feature>
<keyword evidence="3" id="KW-1185">Reference proteome</keyword>
<proteinExistence type="predicted"/>
<feature type="compositionally biased region" description="Pro residues" evidence="1">
    <location>
        <begin position="12"/>
        <end position="28"/>
    </location>
</feature>
<feature type="non-terminal residue" evidence="2">
    <location>
        <position position="93"/>
    </location>
</feature>
<protein>
    <submittedName>
        <fullName evidence="2">Uncharacterized protein</fullName>
    </submittedName>
</protein>
<evidence type="ECO:0000313" key="3">
    <source>
        <dbReference type="Proteomes" id="UP001529510"/>
    </source>
</evidence>
<reference evidence="2 3" key="1">
    <citation type="submission" date="2024-05" db="EMBL/GenBank/DDBJ databases">
        <title>Genome sequencing and assembly of Indian major carp, Cirrhinus mrigala (Hamilton, 1822).</title>
        <authorList>
            <person name="Mohindra V."/>
            <person name="Chowdhury L.M."/>
            <person name="Lal K."/>
            <person name="Jena J.K."/>
        </authorList>
    </citation>
    <scope>NUCLEOTIDE SEQUENCE [LARGE SCALE GENOMIC DNA]</scope>
    <source>
        <strain evidence="2">CM1030</strain>
        <tissue evidence="2">Blood</tissue>
    </source>
</reference>
<name>A0ABD0PP67_CIRMR</name>
<feature type="region of interest" description="Disordered" evidence="1">
    <location>
        <begin position="1"/>
        <end position="31"/>
    </location>
</feature>